<keyword evidence="1" id="KW-0812">Transmembrane</keyword>
<keyword evidence="1" id="KW-0472">Membrane</keyword>
<evidence type="ECO:0000256" key="1">
    <source>
        <dbReference type="SAM" id="Phobius"/>
    </source>
</evidence>
<protein>
    <submittedName>
        <fullName evidence="2">Uncharacterized protein</fullName>
    </submittedName>
</protein>
<feature type="transmembrane region" description="Helical" evidence="1">
    <location>
        <begin position="13"/>
        <end position="34"/>
    </location>
</feature>
<evidence type="ECO:0000313" key="2">
    <source>
        <dbReference type="EMBL" id="GIX70769.1"/>
    </source>
</evidence>
<keyword evidence="1" id="KW-1133">Transmembrane helix</keyword>
<evidence type="ECO:0000313" key="3">
    <source>
        <dbReference type="Proteomes" id="UP001054945"/>
    </source>
</evidence>
<name>A0AAV4MIZ8_CAEEX</name>
<proteinExistence type="predicted"/>
<accession>A0AAV4MIZ8</accession>
<comment type="caution">
    <text evidence="2">The sequence shown here is derived from an EMBL/GenBank/DDBJ whole genome shotgun (WGS) entry which is preliminary data.</text>
</comment>
<dbReference type="AlphaFoldDB" id="A0AAV4MIZ8"/>
<sequence length="108" mass="12223">MALQTTKFDKNDLVPFLIANSFCHEFFLAVSLIISRLLLNALHQFLLISVLLLQICANNTSISGSHLPIPFHLIAIVLFRLLRPEYVTNLIVGMALCAREFIPQILYL</sequence>
<dbReference type="Proteomes" id="UP001054945">
    <property type="component" value="Unassembled WGS sequence"/>
</dbReference>
<dbReference type="EMBL" id="BPLR01002165">
    <property type="protein sequence ID" value="GIX70769.1"/>
    <property type="molecule type" value="Genomic_DNA"/>
</dbReference>
<keyword evidence="3" id="KW-1185">Reference proteome</keyword>
<reference evidence="2 3" key="1">
    <citation type="submission" date="2021-06" db="EMBL/GenBank/DDBJ databases">
        <title>Caerostris extrusa draft genome.</title>
        <authorList>
            <person name="Kono N."/>
            <person name="Arakawa K."/>
        </authorList>
    </citation>
    <scope>NUCLEOTIDE SEQUENCE [LARGE SCALE GENOMIC DNA]</scope>
</reference>
<gene>
    <name evidence="2" type="ORF">CEXT_645991</name>
</gene>
<organism evidence="2 3">
    <name type="scientific">Caerostris extrusa</name>
    <name type="common">Bark spider</name>
    <name type="synonym">Caerostris bankana</name>
    <dbReference type="NCBI Taxonomy" id="172846"/>
    <lineage>
        <taxon>Eukaryota</taxon>
        <taxon>Metazoa</taxon>
        <taxon>Ecdysozoa</taxon>
        <taxon>Arthropoda</taxon>
        <taxon>Chelicerata</taxon>
        <taxon>Arachnida</taxon>
        <taxon>Araneae</taxon>
        <taxon>Araneomorphae</taxon>
        <taxon>Entelegynae</taxon>
        <taxon>Araneoidea</taxon>
        <taxon>Araneidae</taxon>
        <taxon>Caerostris</taxon>
    </lineage>
</organism>